<dbReference type="EMBL" id="FQXK01000010">
    <property type="protein sequence ID" value="SHI02863.1"/>
    <property type="molecule type" value="Genomic_DNA"/>
</dbReference>
<dbReference type="InterPro" id="IPR025591">
    <property type="entry name" value="RloB"/>
</dbReference>
<dbReference type="AlphaFoldDB" id="A0A1M5XUD3"/>
<evidence type="ECO:0000313" key="1">
    <source>
        <dbReference type="EMBL" id="SHI02863.1"/>
    </source>
</evidence>
<dbReference type="OrthoDB" id="9796523at2"/>
<organism evidence="1 2">
    <name type="scientific">Butyrivibrio fibrisolvens DSM 3071</name>
    <dbReference type="NCBI Taxonomy" id="1121131"/>
    <lineage>
        <taxon>Bacteria</taxon>
        <taxon>Bacillati</taxon>
        <taxon>Bacillota</taxon>
        <taxon>Clostridia</taxon>
        <taxon>Lachnospirales</taxon>
        <taxon>Lachnospiraceae</taxon>
        <taxon>Butyrivibrio</taxon>
    </lineage>
</organism>
<dbReference type="STRING" id="1121131.SAMN02745229_01303"/>
<name>A0A1M5XUD3_BUTFI</name>
<dbReference type="Pfam" id="PF13707">
    <property type="entry name" value="RloB"/>
    <property type="match status" value="1"/>
</dbReference>
<gene>
    <name evidence="1" type="ORF">SAMN02745229_01303</name>
</gene>
<reference evidence="2" key="1">
    <citation type="submission" date="2016-11" db="EMBL/GenBank/DDBJ databases">
        <authorList>
            <person name="Varghese N."/>
            <person name="Submissions S."/>
        </authorList>
    </citation>
    <scope>NUCLEOTIDE SEQUENCE [LARGE SCALE GENOMIC DNA]</scope>
    <source>
        <strain evidence="2">DSM 3071</strain>
    </source>
</reference>
<accession>A0A1M5XUD3</accession>
<sequence>MAKEKLSRSISFVISNPTFEIWFLLHFKFTTKTYLNGDMVIGDLKKYIPDYEKSKDVYSLCNDRISDALRNADKLEAYHAGKDWPSEDCNPRTDVAEIVRIFEG</sequence>
<keyword evidence="2" id="KW-1185">Reference proteome</keyword>
<dbReference type="RefSeq" id="WP_073386462.1">
    <property type="nucleotide sequence ID" value="NZ_FQXK01000010.1"/>
</dbReference>
<proteinExistence type="predicted"/>
<protein>
    <submittedName>
        <fullName evidence="1">RloB-like protein</fullName>
    </submittedName>
</protein>
<dbReference type="Proteomes" id="UP000184278">
    <property type="component" value="Unassembled WGS sequence"/>
</dbReference>
<dbReference type="GeneID" id="89511386"/>
<evidence type="ECO:0000313" key="2">
    <source>
        <dbReference type="Proteomes" id="UP000184278"/>
    </source>
</evidence>